<dbReference type="RefSeq" id="WP_327096570.1">
    <property type="nucleotide sequence ID" value="NZ_CP109149.1"/>
</dbReference>
<dbReference type="Gene3D" id="1.25.40.10">
    <property type="entry name" value="Tetratricopeptide repeat domain"/>
    <property type="match status" value="2"/>
</dbReference>
<evidence type="ECO:0000256" key="1">
    <source>
        <dbReference type="ARBA" id="ARBA00022737"/>
    </source>
</evidence>
<keyword evidence="1" id="KW-0677">Repeat</keyword>
<feature type="region of interest" description="Disordered" evidence="4">
    <location>
        <begin position="234"/>
        <end position="255"/>
    </location>
</feature>
<sequence>MLEPFKRAAAALSRRFKGTASGTAASSGEADPVSLMEELLPLQEQSLGHDHPDTNETRDRLADAYHRAGRGDDEVPLLKQLLAYRERVLGHDHHDTNAVHNRLGGTYMSLSRWDEAIPHFEQLLAYREKMFGPEVYSVVGARRVLGVACYRACRYAEAVALFERNLTYVDRGGAETYEDRCNLAAAYEAAGRWDQAIPLYEELLTYREQLVGHNDPFAQRARDDLVRVYRSADRPDEAAALSEAGPHRRPSSTQE</sequence>
<name>A0ABZ1YJG6_9NOCA</name>
<gene>
    <name evidence="5" type="ORF">OG563_29620</name>
</gene>
<reference evidence="5" key="1">
    <citation type="submission" date="2022-10" db="EMBL/GenBank/DDBJ databases">
        <title>The complete genomes of actinobacterial strains from the NBC collection.</title>
        <authorList>
            <person name="Joergensen T.S."/>
            <person name="Alvarez Arevalo M."/>
            <person name="Sterndorff E.B."/>
            <person name="Faurdal D."/>
            <person name="Vuksanovic O."/>
            <person name="Mourched A.-S."/>
            <person name="Charusanti P."/>
            <person name="Shaw S."/>
            <person name="Blin K."/>
            <person name="Weber T."/>
        </authorList>
    </citation>
    <scope>NUCLEOTIDE SEQUENCE</scope>
    <source>
        <strain evidence="5">NBC_01482</strain>
    </source>
</reference>
<protein>
    <submittedName>
        <fullName evidence="5">Tetratricopeptide repeat protein</fullName>
    </submittedName>
</protein>
<proteinExistence type="predicted"/>
<evidence type="ECO:0000256" key="2">
    <source>
        <dbReference type="ARBA" id="ARBA00022803"/>
    </source>
</evidence>
<evidence type="ECO:0000313" key="6">
    <source>
        <dbReference type="Proteomes" id="UP001432062"/>
    </source>
</evidence>
<dbReference type="Pfam" id="PF13424">
    <property type="entry name" value="TPR_12"/>
    <property type="match status" value="2"/>
</dbReference>
<accession>A0ABZ1YJG6</accession>
<dbReference type="InterPro" id="IPR011990">
    <property type="entry name" value="TPR-like_helical_dom_sf"/>
</dbReference>
<feature type="repeat" description="TPR" evidence="3">
    <location>
        <begin position="97"/>
        <end position="130"/>
    </location>
</feature>
<dbReference type="SMART" id="SM00028">
    <property type="entry name" value="TPR"/>
    <property type="match status" value="3"/>
</dbReference>
<dbReference type="EMBL" id="CP109441">
    <property type="protein sequence ID" value="WUV43374.1"/>
    <property type="molecule type" value="Genomic_DNA"/>
</dbReference>
<dbReference type="Pfam" id="PF13374">
    <property type="entry name" value="TPR_10"/>
    <property type="match status" value="1"/>
</dbReference>
<evidence type="ECO:0000313" key="5">
    <source>
        <dbReference type="EMBL" id="WUV43374.1"/>
    </source>
</evidence>
<dbReference type="PANTHER" id="PTHR45641">
    <property type="entry name" value="TETRATRICOPEPTIDE REPEAT PROTEIN (AFU_ORTHOLOGUE AFUA_6G03870)"/>
    <property type="match status" value="1"/>
</dbReference>
<dbReference type="Proteomes" id="UP001432062">
    <property type="component" value="Chromosome"/>
</dbReference>
<dbReference type="InterPro" id="IPR019734">
    <property type="entry name" value="TPR_rpt"/>
</dbReference>
<dbReference type="SUPFAM" id="SSF48452">
    <property type="entry name" value="TPR-like"/>
    <property type="match status" value="2"/>
</dbReference>
<keyword evidence="2 3" id="KW-0802">TPR repeat</keyword>
<dbReference type="PANTHER" id="PTHR45641:SF19">
    <property type="entry name" value="NEPHROCYSTIN-3"/>
    <property type="match status" value="1"/>
</dbReference>
<evidence type="ECO:0000256" key="4">
    <source>
        <dbReference type="SAM" id="MobiDB-lite"/>
    </source>
</evidence>
<keyword evidence="6" id="KW-1185">Reference proteome</keyword>
<dbReference type="PROSITE" id="PS50005">
    <property type="entry name" value="TPR"/>
    <property type="match status" value="1"/>
</dbReference>
<organism evidence="5 6">
    <name type="scientific">Nocardia vinacea</name>
    <dbReference type="NCBI Taxonomy" id="96468"/>
    <lineage>
        <taxon>Bacteria</taxon>
        <taxon>Bacillati</taxon>
        <taxon>Actinomycetota</taxon>
        <taxon>Actinomycetes</taxon>
        <taxon>Mycobacteriales</taxon>
        <taxon>Nocardiaceae</taxon>
        <taxon>Nocardia</taxon>
    </lineage>
</organism>
<evidence type="ECO:0000256" key="3">
    <source>
        <dbReference type="PROSITE-ProRule" id="PRU00339"/>
    </source>
</evidence>